<protein>
    <submittedName>
        <fullName evidence="2">Uncharacterized protein</fullName>
    </submittedName>
</protein>
<proteinExistence type="predicted"/>
<dbReference type="OrthoDB" id="2736094at2"/>
<sequence length="108" mass="12435">MKAFLKSTAPKTMIPKYFLNPQRVVYILIDSHIIKINQKDVNLIRQKVFLIVLGIMSIFIIYFGMASLNGFAEKRTSLPPKSAEVNMWKKIEEKLTGKYEKGKNISPM</sequence>
<reference evidence="2 3" key="1">
    <citation type="submission" date="2014-02" db="EMBL/GenBank/DDBJ databases">
        <title>Draft genome sequence of Lysinibacillus odysseyi NBRC 100172.</title>
        <authorList>
            <person name="Zhang F."/>
            <person name="Wang G."/>
            <person name="Zhang L."/>
        </authorList>
    </citation>
    <scope>NUCLEOTIDE SEQUENCE [LARGE SCALE GENOMIC DNA]</scope>
    <source>
        <strain evidence="2 3">NBRC 100172</strain>
    </source>
</reference>
<keyword evidence="1" id="KW-1133">Transmembrane helix</keyword>
<evidence type="ECO:0000313" key="2">
    <source>
        <dbReference type="EMBL" id="KGR81776.1"/>
    </source>
</evidence>
<dbReference type="EMBL" id="JPVP01000060">
    <property type="protein sequence ID" value="KGR81776.1"/>
    <property type="molecule type" value="Genomic_DNA"/>
</dbReference>
<evidence type="ECO:0000256" key="1">
    <source>
        <dbReference type="SAM" id="Phobius"/>
    </source>
</evidence>
<comment type="caution">
    <text evidence="2">The sequence shown here is derived from an EMBL/GenBank/DDBJ whole genome shotgun (WGS) entry which is preliminary data.</text>
</comment>
<feature type="transmembrane region" description="Helical" evidence="1">
    <location>
        <begin position="48"/>
        <end position="72"/>
    </location>
</feature>
<gene>
    <name evidence="2" type="ORF">CD32_20810</name>
</gene>
<keyword evidence="1" id="KW-0472">Membrane</keyword>
<name>A0A0A3IAL8_9BACI</name>
<organism evidence="2 3">
    <name type="scientific">Lysinibacillus odysseyi 34hs-1 = NBRC 100172</name>
    <dbReference type="NCBI Taxonomy" id="1220589"/>
    <lineage>
        <taxon>Bacteria</taxon>
        <taxon>Bacillati</taxon>
        <taxon>Bacillota</taxon>
        <taxon>Bacilli</taxon>
        <taxon>Bacillales</taxon>
        <taxon>Bacillaceae</taxon>
        <taxon>Lysinibacillus</taxon>
    </lineage>
</organism>
<accession>A0A0A3IAL8</accession>
<dbReference type="RefSeq" id="WP_036158632.1">
    <property type="nucleotide sequence ID" value="NZ_AVCX01000001.1"/>
</dbReference>
<dbReference type="AlphaFoldDB" id="A0A0A3IAL8"/>
<dbReference type="Proteomes" id="UP000030437">
    <property type="component" value="Unassembled WGS sequence"/>
</dbReference>
<evidence type="ECO:0000313" key="3">
    <source>
        <dbReference type="Proteomes" id="UP000030437"/>
    </source>
</evidence>
<keyword evidence="3" id="KW-1185">Reference proteome</keyword>
<keyword evidence="1" id="KW-0812">Transmembrane</keyword>